<protein>
    <submittedName>
        <fullName evidence="2">Uncharacterized protein</fullName>
    </submittedName>
</protein>
<dbReference type="WBParaSite" id="JU765_v2.g8191.t1">
    <property type="protein sequence ID" value="JU765_v2.g8191.t1"/>
    <property type="gene ID" value="JU765_v2.g8191"/>
</dbReference>
<sequence length="199" mass="22566">MANCFVNFLVVLSFLNLADSYVWGPPASFQRNAWLSPQTPTFFNPRPTNGRPCGRYPASAFAAHQLASYCADLRRFQRAGYLIWRANITQDDVRNLTTLAENWDVPGIRSAIYDLANERLTGAEKNESLQLLDELGPPLSFTDALEVFTVEQKGQVLLLFRSRRYHDIAVVTNGLIASLPDEDQPKARRFIQAIHYLFL</sequence>
<evidence type="ECO:0000313" key="2">
    <source>
        <dbReference type="WBParaSite" id="JU765_v2.g8191.t1"/>
    </source>
</evidence>
<proteinExistence type="predicted"/>
<dbReference type="Proteomes" id="UP000887576">
    <property type="component" value="Unplaced"/>
</dbReference>
<reference evidence="2" key="1">
    <citation type="submission" date="2022-11" db="UniProtKB">
        <authorList>
            <consortium name="WormBaseParasite"/>
        </authorList>
    </citation>
    <scope>IDENTIFICATION</scope>
</reference>
<organism evidence="1 2">
    <name type="scientific">Panagrolaimus sp. JU765</name>
    <dbReference type="NCBI Taxonomy" id="591449"/>
    <lineage>
        <taxon>Eukaryota</taxon>
        <taxon>Metazoa</taxon>
        <taxon>Ecdysozoa</taxon>
        <taxon>Nematoda</taxon>
        <taxon>Chromadorea</taxon>
        <taxon>Rhabditida</taxon>
        <taxon>Tylenchina</taxon>
        <taxon>Panagrolaimomorpha</taxon>
        <taxon>Panagrolaimoidea</taxon>
        <taxon>Panagrolaimidae</taxon>
        <taxon>Panagrolaimus</taxon>
    </lineage>
</organism>
<evidence type="ECO:0000313" key="1">
    <source>
        <dbReference type="Proteomes" id="UP000887576"/>
    </source>
</evidence>
<name>A0AC34RMK1_9BILA</name>
<accession>A0AC34RMK1</accession>